<name>A0ACA9KM49_9GLOM</name>
<accession>A0ACA9KM49</accession>
<dbReference type="EMBL" id="CAJVPM010002204">
    <property type="protein sequence ID" value="CAG8482038.1"/>
    <property type="molecule type" value="Genomic_DNA"/>
</dbReference>
<keyword evidence="2" id="KW-1185">Reference proteome</keyword>
<protein>
    <submittedName>
        <fullName evidence="1">4267_t:CDS:1</fullName>
    </submittedName>
</protein>
<evidence type="ECO:0000313" key="1">
    <source>
        <dbReference type="EMBL" id="CAG8482038.1"/>
    </source>
</evidence>
<dbReference type="Proteomes" id="UP000789860">
    <property type="component" value="Unassembled WGS sequence"/>
</dbReference>
<feature type="non-terminal residue" evidence="1">
    <location>
        <position position="64"/>
    </location>
</feature>
<organism evidence="1 2">
    <name type="scientific">Scutellospora calospora</name>
    <dbReference type="NCBI Taxonomy" id="85575"/>
    <lineage>
        <taxon>Eukaryota</taxon>
        <taxon>Fungi</taxon>
        <taxon>Fungi incertae sedis</taxon>
        <taxon>Mucoromycota</taxon>
        <taxon>Glomeromycotina</taxon>
        <taxon>Glomeromycetes</taxon>
        <taxon>Diversisporales</taxon>
        <taxon>Gigasporaceae</taxon>
        <taxon>Scutellospora</taxon>
    </lineage>
</organism>
<proteinExistence type="predicted"/>
<reference evidence="1" key="1">
    <citation type="submission" date="2021-06" db="EMBL/GenBank/DDBJ databases">
        <authorList>
            <person name="Kallberg Y."/>
            <person name="Tangrot J."/>
            <person name="Rosling A."/>
        </authorList>
    </citation>
    <scope>NUCLEOTIDE SEQUENCE</scope>
    <source>
        <strain evidence="1">AU212A</strain>
    </source>
</reference>
<comment type="caution">
    <text evidence="1">The sequence shown here is derived from an EMBL/GenBank/DDBJ whole genome shotgun (WGS) entry which is preliminary data.</text>
</comment>
<sequence length="64" mass="7346">MANEKRNQDYITEKIENNNSNLVQKINISSSNSKLSELESETATADIQKNKKRKNKKGIHENDI</sequence>
<gene>
    <name evidence="1" type="ORF">SCALOS_LOCUS2462</name>
</gene>
<evidence type="ECO:0000313" key="2">
    <source>
        <dbReference type="Proteomes" id="UP000789860"/>
    </source>
</evidence>